<evidence type="ECO:0000313" key="2">
    <source>
        <dbReference type="EMBL" id="CAI2385777.1"/>
    </source>
</evidence>
<evidence type="ECO:0000256" key="1">
    <source>
        <dbReference type="SAM" id="MobiDB-lite"/>
    </source>
</evidence>
<dbReference type="EMBL" id="CAMPGE010028232">
    <property type="protein sequence ID" value="CAI2385777.1"/>
    <property type="molecule type" value="Genomic_DNA"/>
</dbReference>
<dbReference type="AlphaFoldDB" id="A0AAD2D9B6"/>
<reference evidence="2" key="1">
    <citation type="submission" date="2023-07" db="EMBL/GenBank/DDBJ databases">
        <authorList>
            <consortium name="AG Swart"/>
            <person name="Singh M."/>
            <person name="Singh A."/>
            <person name="Seah K."/>
            <person name="Emmerich C."/>
        </authorList>
    </citation>
    <scope>NUCLEOTIDE SEQUENCE</scope>
    <source>
        <strain evidence="2">DP1</strain>
    </source>
</reference>
<accession>A0AAD2D9B6</accession>
<comment type="caution">
    <text evidence="2">The sequence shown here is derived from an EMBL/GenBank/DDBJ whole genome shotgun (WGS) entry which is preliminary data.</text>
</comment>
<gene>
    <name evidence="2" type="ORF">ECRASSUSDP1_LOCUS27360</name>
</gene>
<evidence type="ECO:0000313" key="3">
    <source>
        <dbReference type="Proteomes" id="UP001295684"/>
    </source>
</evidence>
<feature type="compositionally biased region" description="Basic and acidic residues" evidence="1">
    <location>
        <begin position="65"/>
        <end position="86"/>
    </location>
</feature>
<dbReference type="Proteomes" id="UP001295684">
    <property type="component" value="Unassembled WGS sequence"/>
</dbReference>
<proteinExistence type="predicted"/>
<keyword evidence="3" id="KW-1185">Reference proteome</keyword>
<feature type="region of interest" description="Disordered" evidence="1">
    <location>
        <begin position="64"/>
        <end position="86"/>
    </location>
</feature>
<name>A0AAD2D9B6_EUPCR</name>
<organism evidence="2 3">
    <name type="scientific">Euplotes crassus</name>
    <dbReference type="NCBI Taxonomy" id="5936"/>
    <lineage>
        <taxon>Eukaryota</taxon>
        <taxon>Sar</taxon>
        <taxon>Alveolata</taxon>
        <taxon>Ciliophora</taxon>
        <taxon>Intramacronucleata</taxon>
        <taxon>Spirotrichea</taxon>
        <taxon>Hypotrichia</taxon>
        <taxon>Euplotida</taxon>
        <taxon>Euplotidae</taxon>
        <taxon>Moneuplotes</taxon>
    </lineage>
</organism>
<protein>
    <submittedName>
        <fullName evidence="2">Uncharacterized protein</fullName>
    </submittedName>
</protein>
<sequence length="86" mass="9796">MEQIIICGWNPIMFEYVMSPQITKSCLYIIVYDFVRNILSPALSLAPSQLLHQAKLACICSKRPRPGETLESHPHKAVEGPPRDRF</sequence>